<dbReference type="AlphaFoldDB" id="A0AAV4QIW5"/>
<organism evidence="1 2">
    <name type="scientific">Caerostris darwini</name>
    <dbReference type="NCBI Taxonomy" id="1538125"/>
    <lineage>
        <taxon>Eukaryota</taxon>
        <taxon>Metazoa</taxon>
        <taxon>Ecdysozoa</taxon>
        <taxon>Arthropoda</taxon>
        <taxon>Chelicerata</taxon>
        <taxon>Arachnida</taxon>
        <taxon>Araneae</taxon>
        <taxon>Araneomorphae</taxon>
        <taxon>Entelegynae</taxon>
        <taxon>Araneoidea</taxon>
        <taxon>Araneidae</taxon>
        <taxon>Caerostris</taxon>
    </lineage>
</organism>
<proteinExistence type="predicted"/>
<evidence type="ECO:0000313" key="2">
    <source>
        <dbReference type="Proteomes" id="UP001054837"/>
    </source>
</evidence>
<keyword evidence="2" id="KW-1185">Reference proteome</keyword>
<protein>
    <submittedName>
        <fullName evidence="1">Uncharacterized protein</fullName>
    </submittedName>
</protein>
<gene>
    <name evidence="1" type="ORF">CDAR_448681</name>
</gene>
<accession>A0AAV4QIW5</accession>
<evidence type="ECO:0000313" key="1">
    <source>
        <dbReference type="EMBL" id="GIY09998.1"/>
    </source>
</evidence>
<dbReference type="EMBL" id="BPLQ01004695">
    <property type="protein sequence ID" value="GIY09998.1"/>
    <property type="molecule type" value="Genomic_DNA"/>
</dbReference>
<reference evidence="1 2" key="1">
    <citation type="submission" date="2021-06" db="EMBL/GenBank/DDBJ databases">
        <title>Caerostris darwini draft genome.</title>
        <authorList>
            <person name="Kono N."/>
            <person name="Arakawa K."/>
        </authorList>
    </citation>
    <scope>NUCLEOTIDE SEQUENCE [LARGE SCALE GENOMIC DNA]</scope>
</reference>
<sequence length="148" mass="16497">MNSTFKYNTFFQSIRNLAGANKTSALCSGLIRNEAKSQKAFLTILVLSFFLTRKYFLLLENSPFIFLPPSLTFPILISSHSEIAATNSFDSHPSSHTFHSPRFCFLSFRQLSVQSGVPDLPRQRVASITLIALLPTKTPCIGKHESPS</sequence>
<name>A0AAV4QIW5_9ARAC</name>
<comment type="caution">
    <text evidence="1">The sequence shown here is derived from an EMBL/GenBank/DDBJ whole genome shotgun (WGS) entry which is preliminary data.</text>
</comment>
<dbReference type="Proteomes" id="UP001054837">
    <property type="component" value="Unassembled WGS sequence"/>
</dbReference>